<comment type="cofactor">
    <cofactor evidence="9">
        <name>Zn(2+)</name>
        <dbReference type="ChEBI" id="CHEBI:29105"/>
    </cofactor>
    <text evidence="9">Binds 1 zinc ion.</text>
</comment>
<keyword evidence="4 9" id="KW-0378">Hydrolase</keyword>
<dbReference type="Pfam" id="PF19310">
    <property type="entry name" value="TOP_N"/>
    <property type="match status" value="1"/>
</dbReference>
<evidence type="ECO:0000259" key="11">
    <source>
        <dbReference type="Pfam" id="PF19310"/>
    </source>
</evidence>
<evidence type="ECO:0000256" key="5">
    <source>
        <dbReference type="ARBA" id="ARBA00022833"/>
    </source>
</evidence>
<comment type="caution">
    <text evidence="12">The sequence shown here is derived from an EMBL/GenBank/DDBJ whole genome shotgun (WGS) entry which is preliminary data.</text>
</comment>
<evidence type="ECO:0000256" key="1">
    <source>
        <dbReference type="ARBA" id="ARBA00006040"/>
    </source>
</evidence>
<accession>A0A2P5SVT0</accession>
<keyword evidence="6 9" id="KW-0482">Metalloprotease</keyword>
<dbReference type="RefSeq" id="WP_136130363.1">
    <property type="nucleotide sequence ID" value="NZ_PDKU01000004.1"/>
</dbReference>
<name>A0A2P5SVT0_9GAMM</name>
<dbReference type="EC" id="3.4.24.70" evidence="8"/>
<evidence type="ECO:0000259" key="10">
    <source>
        <dbReference type="Pfam" id="PF01432"/>
    </source>
</evidence>
<keyword evidence="5 9" id="KW-0862">Zinc</keyword>
<dbReference type="PANTHER" id="PTHR43660">
    <property type="entry name" value="DIPEPTIDYL CARBOXYPEPTIDASE"/>
    <property type="match status" value="1"/>
</dbReference>
<gene>
    <name evidence="12" type="ORF">CRV10_03005</name>
</gene>
<keyword evidence="2 9" id="KW-0645">Protease</keyword>
<reference evidence="12 13" key="1">
    <citation type="journal article" date="2018" name="Genome Biol. Evol.">
        <title>Cladogenesis and Genomic Streamlining in Extracellular Endosymbionts of Tropical Stink Bugs.</title>
        <authorList>
            <person name="Otero-Bravo A."/>
            <person name="Goffredi S."/>
            <person name="Sabree Z.L."/>
        </authorList>
    </citation>
    <scope>NUCLEOTIDE SEQUENCE [LARGE SCALE GENOMIC DNA]</scope>
    <source>
        <strain evidence="12 13">SoEL</strain>
    </source>
</reference>
<dbReference type="GO" id="GO:0046872">
    <property type="term" value="F:metal ion binding"/>
    <property type="evidence" value="ECO:0007669"/>
    <property type="project" value="UniProtKB-UniRule"/>
</dbReference>
<feature type="domain" description="Oligopeptidase A N-terminal" evidence="11">
    <location>
        <begin position="31"/>
        <end position="148"/>
    </location>
</feature>
<dbReference type="NCBIfam" id="NF008159">
    <property type="entry name" value="PRK10911.1"/>
    <property type="match status" value="1"/>
</dbReference>
<dbReference type="InterPro" id="IPR024077">
    <property type="entry name" value="Neurolysin/TOP_dom2"/>
</dbReference>
<evidence type="ECO:0000256" key="3">
    <source>
        <dbReference type="ARBA" id="ARBA00022723"/>
    </source>
</evidence>
<dbReference type="Pfam" id="PF01432">
    <property type="entry name" value="Peptidase_M3"/>
    <property type="match status" value="1"/>
</dbReference>
<evidence type="ECO:0000313" key="12">
    <source>
        <dbReference type="EMBL" id="PPI86420.1"/>
    </source>
</evidence>
<proteinExistence type="inferred from homology"/>
<dbReference type="InterPro" id="IPR001567">
    <property type="entry name" value="Pept_M3A_M3B_dom"/>
</dbReference>
<dbReference type="InterPro" id="IPR045090">
    <property type="entry name" value="Pept_M3A_M3B"/>
</dbReference>
<comment type="similarity">
    <text evidence="1 9">Belongs to the peptidase M3 family.</text>
</comment>
<dbReference type="GO" id="GO:0006508">
    <property type="term" value="P:proteolysis"/>
    <property type="evidence" value="ECO:0007669"/>
    <property type="project" value="UniProtKB-KW"/>
</dbReference>
<dbReference type="InterPro" id="IPR024079">
    <property type="entry name" value="MetalloPept_cat_dom_sf"/>
</dbReference>
<evidence type="ECO:0000256" key="8">
    <source>
        <dbReference type="ARBA" id="ARBA00026100"/>
    </source>
</evidence>
<keyword evidence="3 9" id="KW-0479">Metal-binding</keyword>
<dbReference type="FunFam" id="3.40.390.10:FF:000009">
    <property type="entry name" value="Oligopeptidase A"/>
    <property type="match status" value="1"/>
</dbReference>
<evidence type="ECO:0000256" key="4">
    <source>
        <dbReference type="ARBA" id="ARBA00022801"/>
    </source>
</evidence>
<evidence type="ECO:0000256" key="6">
    <source>
        <dbReference type="ARBA" id="ARBA00023049"/>
    </source>
</evidence>
<keyword evidence="13" id="KW-1185">Reference proteome</keyword>
<feature type="domain" description="Peptidase M3A/M3B catalytic" evidence="10">
    <location>
        <begin position="223"/>
        <end position="677"/>
    </location>
</feature>
<dbReference type="InterPro" id="IPR034005">
    <property type="entry name" value="M3A_DCP"/>
</dbReference>
<dbReference type="Proteomes" id="UP000296144">
    <property type="component" value="Unassembled WGS sequence"/>
</dbReference>
<dbReference type="Gene3D" id="1.10.1370.10">
    <property type="entry name" value="Neurolysin, domain 3"/>
    <property type="match status" value="1"/>
</dbReference>
<evidence type="ECO:0000256" key="7">
    <source>
        <dbReference type="ARBA" id="ARBA00024603"/>
    </source>
</evidence>
<comment type="catalytic activity">
    <reaction evidence="7">
        <text>Hydrolysis of oligopeptides, with broad specificity. Gly or Ala commonly occur as P1 or P1' residues, but more distant residues are also important, as is shown by the fact that Z-Gly-Pro-Gly-|-Gly-Pro-Ala is cleaved, but not Z-(Gly)(5).</text>
        <dbReference type="EC" id="3.4.24.70"/>
    </reaction>
</comment>
<dbReference type="OrthoDB" id="9773538at2"/>
<sequence length="678" mass="79125">MHNPLLTSFILPPFSKIQFEQIIPAIIEILKDCELTVEKVLSQKNSCEWNNIIQPINESQDLLNRVFSIISHLNSVINTPELRKIYKEACLLITQYNTCLGQNKKLYQLYVSLRKTNNYMLLNNAQKKYLQNILLNFKLSGIKLKQNKQERYLLIVNRLSELEIIFSNNLLDASMGWKKLITNKKELSGVPENILVSVNNTSENEAKEHWTLTLDFPIYSSIITYCNNDLLRKDMYLAYSTRASDKGPVPYKWDNTNIINEQLSLRFELANLLGFKSFANKSLINRMVRNPLKIIYFLEDLLKKVKNTASEELSQLKLFSKKHYNINVLNPWDFAYYSQKQKEHIYTFNDEQLRSYFPKQRVLSGLFKLINIIYGVHILERKNVNLYHPDVNLFDVFNEKGHMVGSFYTDLYARKNKRSGAWMDSCINKMLKKDGNLQNPVAYIVCNFNSPKQNKPALFTHNEVIILFHEFGHCLHHILTSIEIPEISGINGVPLDSIEFPSQFMENWCWEPDVLLLISEHYKTGEQLPNNILKSMLDAKNYQISLFILRQIEFSLFDLNIHYKFHPEKNNNVLEILKSIRSNVSIFPYLDDDRFPHSFNHIFGGCYASGYYSYLWAGVMAADAYARFKEDGIFNKDTGQSFLKNILMLGGSEDFINMFKKFRGREPNTDAFLKQYGI</sequence>
<dbReference type="SUPFAM" id="SSF55486">
    <property type="entry name" value="Metalloproteases ('zincins'), catalytic domain"/>
    <property type="match status" value="1"/>
</dbReference>
<evidence type="ECO:0000313" key="13">
    <source>
        <dbReference type="Proteomes" id="UP000296144"/>
    </source>
</evidence>
<evidence type="ECO:0000256" key="2">
    <source>
        <dbReference type="ARBA" id="ARBA00022670"/>
    </source>
</evidence>
<protein>
    <recommendedName>
        <fullName evidence="8">oligopeptidase A</fullName>
        <ecNumber evidence="8">3.4.24.70</ecNumber>
    </recommendedName>
</protein>
<dbReference type="InterPro" id="IPR045666">
    <property type="entry name" value="OpdA_N"/>
</dbReference>
<dbReference type="AlphaFoldDB" id="A0A2P5SVT0"/>
<dbReference type="CDD" id="cd06456">
    <property type="entry name" value="M3A_DCP"/>
    <property type="match status" value="1"/>
</dbReference>
<organism evidence="12 13">
    <name type="scientific">Candidatus Pantoea edessiphila</name>
    <dbReference type="NCBI Taxonomy" id="2044610"/>
    <lineage>
        <taxon>Bacteria</taxon>
        <taxon>Pseudomonadati</taxon>
        <taxon>Pseudomonadota</taxon>
        <taxon>Gammaproteobacteria</taxon>
        <taxon>Enterobacterales</taxon>
        <taxon>Erwiniaceae</taxon>
        <taxon>Pantoea</taxon>
    </lineage>
</organism>
<dbReference type="Gene3D" id="3.40.390.10">
    <property type="entry name" value="Collagenase (Catalytic Domain)"/>
    <property type="match status" value="1"/>
</dbReference>
<dbReference type="GO" id="GO:0004222">
    <property type="term" value="F:metalloendopeptidase activity"/>
    <property type="evidence" value="ECO:0007669"/>
    <property type="project" value="UniProtKB-EC"/>
</dbReference>
<dbReference type="PANTHER" id="PTHR43660:SF1">
    <property type="entry name" value="DIPEPTIDYL CARBOXYPEPTIDASE"/>
    <property type="match status" value="1"/>
</dbReference>
<dbReference type="GO" id="GO:0005829">
    <property type="term" value="C:cytosol"/>
    <property type="evidence" value="ECO:0007669"/>
    <property type="project" value="UniProtKB-ARBA"/>
</dbReference>
<evidence type="ECO:0000256" key="9">
    <source>
        <dbReference type="RuleBase" id="RU003435"/>
    </source>
</evidence>
<dbReference type="EMBL" id="PDKU01000004">
    <property type="protein sequence ID" value="PPI86420.1"/>
    <property type="molecule type" value="Genomic_DNA"/>
</dbReference>